<evidence type="ECO:0000313" key="1">
    <source>
        <dbReference type="EMBL" id="KAI8013634.1"/>
    </source>
</evidence>
<name>A0ACC0HJN6_9ERIC</name>
<sequence length="85" mass="9406">MVSTDAARTAVRVLGNIISIILFMSPVVVLAPLTRQRSFNNVPQPHAILYYSQRTSKGGLLISKATGEKFQIKNKVQELHKPSTE</sequence>
<comment type="caution">
    <text evidence="1">The sequence shown here is derived from an EMBL/GenBank/DDBJ whole genome shotgun (WGS) entry which is preliminary data.</text>
</comment>
<keyword evidence="2" id="KW-1185">Reference proteome</keyword>
<organism evidence="1 2">
    <name type="scientific">Camellia lanceoleosa</name>
    <dbReference type="NCBI Taxonomy" id="1840588"/>
    <lineage>
        <taxon>Eukaryota</taxon>
        <taxon>Viridiplantae</taxon>
        <taxon>Streptophyta</taxon>
        <taxon>Embryophyta</taxon>
        <taxon>Tracheophyta</taxon>
        <taxon>Spermatophyta</taxon>
        <taxon>Magnoliopsida</taxon>
        <taxon>eudicotyledons</taxon>
        <taxon>Gunneridae</taxon>
        <taxon>Pentapetalae</taxon>
        <taxon>asterids</taxon>
        <taxon>Ericales</taxon>
        <taxon>Theaceae</taxon>
        <taxon>Camellia</taxon>
    </lineage>
</organism>
<accession>A0ACC0HJN6</accession>
<dbReference type="Proteomes" id="UP001060215">
    <property type="component" value="Chromosome 4"/>
</dbReference>
<reference evidence="1 2" key="1">
    <citation type="journal article" date="2022" name="Plant J.">
        <title>Chromosome-level genome of Camellia lanceoleosa provides a valuable resource for understanding genome evolution and self-incompatibility.</title>
        <authorList>
            <person name="Gong W."/>
            <person name="Xiao S."/>
            <person name="Wang L."/>
            <person name="Liao Z."/>
            <person name="Chang Y."/>
            <person name="Mo W."/>
            <person name="Hu G."/>
            <person name="Li W."/>
            <person name="Zhao G."/>
            <person name="Zhu H."/>
            <person name="Hu X."/>
            <person name="Ji K."/>
            <person name="Xiang X."/>
            <person name="Song Q."/>
            <person name="Yuan D."/>
            <person name="Jin S."/>
            <person name="Zhang L."/>
        </authorList>
    </citation>
    <scope>NUCLEOTIDE SEQUENCE [LARGE SCALE GENOMIC DNA]</scope>
    <source>
        <strain evidence="1">SQ_2022a</strain>
    </source>
</reference>
<gene>
    <name evidence="1" type="ORF">LOK49_LG05G02997</name>
</gene>
<dbReference type="EMBL" id="CM045761">
    <property type="protein sequence ID" value="KAI8013634.1"/>
    <property type="molecule type" value="Genomic_DNA"/>
</dbReference>
<proteinExistence type="predicted"/>
<protein>
    <submittedName>
        <fullName evidence="1">12-oxophytodienoate reductase 11</fullName>
    </submittedName>
</protein>
<evidence type="ECO:0000313" key="2">
    <source>
        <dbReference type="Proteomes" id="UP001060215"/>
    </source>
</evidence>